<reference evidence="5 6" key="1">
    <citation type="submission" date="2018-01" db="EMBL/GenBank/DDBJ databases">
        <title>G. obscuriglobus.</title>
        <authorList>
            <person name="Franke J."/>
            <person name="Blomberg W."/>
            <person name="Selmecki A."/>
        </authorList>
    </citation>
    <scope>NUCLEOTIDE SEQUENCE [LARGE SCALE GENOMIC DNA]</scope>
    <source>
        <strain evidence="5 6">DSM 5831</strain>
    </source>
</reference>
<dbReference type="PANTHER" id="PTHR43464">
    <property type="entry name" value="METHYLTRANSFERASE"/>
    <property type="match status" value="1"/>
</dbReference>
<dbReference type="GO" id="GO:0032259">
    <property type="term" value="P:methylation"/>
    <property type="evidence" value="ECO:0007669"/>
    <property type="project" value="UniProtKB-KW"/>
</dbReference>
<feature type="domain" description="Methyltransferase type 11" evidence="4">
    <location>
        <begin position="47"/>
        <end position="140"/>
    </location>
</feature>
<keyword evidence="1 5" id="KW-0489">Methyltransferase</keyword>
<gene>
    <name evidence="5" type="ORF">C1280_12740</name>
</gene>
<keyword evidence="2 5" id="KW-0808">Transferase</keyword>
<keyword evidence="6" id="KW-1185">Reference proteome</keyword>
<dbReference type="Pfam" id="PF08241">
    <property type="entry name" value="Methyltransf_11"/>
    <property type="match status" value="1"/>
</dbReference>
<dbReference type="AlphaFoldDB" id="A0A2Z3H237"/>
<dbReference type="KEGG" id="gog:C1280_12740"/>
<dbReference type="RefSeq" id="WP_010042021.1">
    <property type="nucleotide sequence ID" value="NZ_CP025958.1"/>
</dbReference>
<dbReference type="Gene3D" id="3.40.50.150">
    <property type="entry name" value="Vaccinia Virus protein VP39"/>
    <property type="match status" value="1"/>
</dbReference>
<evidence type="ECO:0000256" key="1">
    <source>
        <dbReference type="ARBA" id="ARBA00022603"/>
    </source>
</evidence>
<dbReference type="CDD" id="cd02440">
    <property type="entry name" value="AdoMet_MTases"/>
    <property type="match status" value="1"/>
</dbReference>
<name>A0A2Z3H237_9BACT</name>
<dbReference type="InterPro" id="IPR029063">
    <property type="entry name" value="SAM-dependent_MTases_sf"/>
</dbReference>
<evidence type="ECO:0000256" key="3">
    <source>
        <dbReference type="ARBA" id="ARBA00022691"/>
    </source>
</evidence>
<dbReference type="GO" id="GO:0008757">
    <property type="term" value="F:S-adenosylmethionine-dependent methyltransferase activity"/>
    <property type="evidence" value="ECO:0007669"/>
    <property type="project" value="InterPro"/>
</dbReference>
<dbReference type="InterPro" id="IPR013216">
    <property type="entry name" value="Methyltransf_11"/>
</dbReference>
<keyword evidence="3" id="KW-0949">S-adenosyl-L-methionine</keyword>
<evidence type="ECO:0000256" key="2">
    <source>
        <dbReference type="ARBA" id="ARBA00022679"/>
    </source>
</evidence>
<evidence type="ECO:0000259" key="4">
    <source>
        <dbReference type="Pfam" id="PF08241"/>
    </source>
</evidence>
<dbReference type="PANTHER" id="PTHR43464:SF19">
    <property type="entry name" value="UBIQUINONE BIOSYNTHESIS O-METHYLTRANSFERASE, MITOCHONDRIAL"/>
    <property type="match status" value="1"/>
</dbReference>
<dbReference type="Proteomes" id="UP000245802">
    <property type="component" value="Chromosome"/>
</dbReference>
<organism evidence="5 6">
    <name type="scientific">Gemmata obscuriglobus</name>
    <dbReference type="NCBI Taxonomy" id="114"/>
    <lineage>
        <taxon>Bacteria</taxon>
        <taxon>Pseudomonadati</taxon>
        <taxon>Planctomycetota</taxon>
        <taxon>Planctomycetia</taxon>
        <taxon>Gemmatales</taxon>
        <taxon>Gemmataceae</taxon>
        <taxon>Gemmata</taxon>
    </lineage>
</organism>
<dbReference type="OrthoDB" id="9790457at2"/>
<evidence type="ECO:0000313" key="6">
    <source>
        <dbReference type="Proteomes" id="UP000245802"/>
    </source>
</evidence>
<evidence type="ECO:0000313" key="5">
    <source>
        <dbReference type="EMBL" id="AWM37777.1"/>
    </source>
</evidence>
<dbReference type="SUPFAM" id="SSF53335">
    <property type="entry name" value="S-adenosyl-L-methionine-dependent methyltransferases"/>
    <property type="match status" value="1"/>
</dbReference>
<dbReference type="EMBL" id="CP025958">
    <property type="protein sequence ID" value="AWM37777.1"/>
    <property type="molecule type" value="Genomic_DNA"/>
</dbReference>
<proteinExistence type="predicted"/>
<accession>A0A2Z3H237</accession>
<sequence length="259" mass="28110">MNADLSAATFNQAQYDDFLAKSGDVYAQSKYRVLLRWMSGRGRLRVLNAGCGSGELSCLLAAAGHQVVGIDPDPTYIALARDRAGSNFPDSEYHVCSIENYTGPGDFDAAVSTDVLEHIEDDRSAFAKMAALVRPGGLVLVAVPAGQWLFGFHDEQLGHYRRYSKRSLRALVSDHCDVTKVRYFGGTLIPVCLAFSRWLRRPYPVGQVGGKPGVVSRVLNGLLAAERRVPLPLGTSVLLCGERPVAARQVASSESRRVA</sequence>
<protein>
    <submittedName>
        <fullName evidence="5">Class I SAM-dependent methyltransferase</fullName>
    </submittedName>
</protein>